<feature type="transmembrane region" description="Helical" evidence="1">
    <location>
        <begin position="402"/>
        <end position="424"/>
    </location>
</feature>
<dbReference type="Proteomes" id="UP000008963">
    <property type="component" value="Chromosome"/>
</dbReference>
<feature type="transmembrane region" description="Helical" evidence="1">
    <location>
        <begin position="131"/>
        <end position="151"/>
    </location>
</feature>
<evidence type="ECO:0000313" key="3">
    <source>
        <dbReference type="Proteomes" id="UP000008963"/>
    </source>
</evidence>
<feature type="transmembrane region" description="Helical" evidence="1">
    <location>
        <begin position="158"/>
        <end position="174"/>
    </location>
</feature>
<keyword evidence="1" id="KW-0472">Membrane</keyword>
<feature type="transmembrane region" description="Helical" evidence="1">
    <location>
        <begin position="320"/>
        <end position="341"/>
    </location>
</feature>
<name>E1WZT4_HALMS</name>
<organism evidence="2 3">
    <name type="scientific">Halobacteriovorax marinus (strain ATCC BAA-682 / DSM 15412 / SJ)</name>
    <name type="common">Bacteriovorax marinus</name>
    <dbReference type="NCBI Taxonomy" id="862908"/>
    <lineage>
        <taxon>Bacteria</taxon>
        <taxon>Pseudomonadati</taxon>
        <taxon>Bdellovibrionota</taxon>
        <taxon>Bacteriovoracia</taxon>
        <taxon>Bacteriovoracales</taxon>
        <taxon>Halobacteriovoraceae</taxon>
        <taxon>Halobacteriovorax</taxon>
    </lineage>
</organism>
<gene>
    <name evidence="2" type="ordered locus">BMS_3113</name>
</gene>
<dbReference type="EMBL" id="FQ312005">
    <property type="protein sequence ID" value="CBW27870.1"/>
    <property type="molecule type" value="Genomic_DNA"/>
</dbReference>
<dbReference type="HOGENOM" id="CLU_469110_0_0_7"/>
<proteinExistence type="predicted"/>
<dbReference type="STRING" id="862908.BMS_3113"/>
<reference evidence="3" key="1">
    <citation type="journal article" date="2013" name="ISME J.">
        <title>A small predatory core genome in the divergent marine Bacteriovorax marinus SJ and the terrestrial Bdellovibrio bacteriovorus.</title>
        <authorList>
            <person name="Crossman L.C."/>
            <person name="Chen H."/>
            <person name="Cerdeno-Tarraga A.M."/>
            <person name="Brooks K."/>
            <person name="Quail M.A."/>
            <person name="Pineiro S.A."/>
            <person name="Hobley L."/>
            <person name="Sockett R.E."/>
            <person name="Bentley S.D."/>
            <person name="Parkhill J."/>
            <person name="Williams H.N."/>
            <person name="Stine O.C."/>
        </authorList>
    </citation>
    <scope>NUCLEOTIDE SEQUENCE [LARGE SCALE GENOMIC DNA]</scope>
    <source>
        <strain evidence="3">ATCC BAA-682 / DSM 15412 / SJ</strain>
    </source>
</reference>
<evidence type="ECO:0000256" key="1">
    <source>
        <dbReference type="SAM" id="Phobius"/>
    </source>
</evidence>
<dbReference type="AlphaFoldDB" id="E1WZT4"/>
<keyword evidence="1" id="KW-1133">Transmembrane helix</keyword>
<dbReference type="KEGG" id="bmx:BMS_3113"/>
<keyword evidence="1" id="KW-0812">Transmembrane</keyword>
<evidence type="ECO:0000313" key="2">
    <source>
        <dbReference type="EMBL" id="CBW27870.1"/>
    </source>
</evidence>
<accession>E1WZT4</accession>
<feature type="transmembrane region" description="Helical" evidence="1">
    <location>
        <begin position="12"/>
        <end position="31"/>
    </location>
</feature>
<feature type="transmembrane region" description="Helical" evidence="1">
    <location>
        <begin position="209"/>
        <end position="232"/>
    </location>
</feature>
<feature type="transmembrane region" description="Helical" evidence="1">
    <location>
        <begin position="348"/>
        <end position="366"/>
    </location>
</feature>
<keyword evidence="3" id="KW-1185">Reference proteome</keyword>
<sequence length="581" mass="67039">MSDGQSPFQYLFKIKYLLGSCLLYVSVYFLTLGTNPLLGDDIHLALLNQSVPLYISERGTLVEGNYDLSTCTSCFYDERLTNDKSFLKPIQPILSIDINGDRYPVFKSRRMGGAPYAFFKLLLKKNPLESAMNIFNLFVGISTLLFMFLAIRKRFDNRLASISVLIASISPIFILSYSYYITEQLIALSFWILFYLIQRDTKTSRILSGVVFIVSTYFKLNFIISVIPLFLFNKDKFLKYYRFCCVVAAVLLVYLCIIFSMGDSISELITRGGEGYRKPLMHIVLWFQEFVSLFSRPSIFLNEQLGIFDLMPTYTNDISYLTIILTGPFVTLFLIYIYCAFKDDDVRLSFLSCFLWALAAFFVGHLDVTYTARFSEVATLMVLTVSLSIVYLLKQSKIFNRGLISIIILSKLYFLVFFVSIYYVDSVENGSLSIRLNKKISNYLIENKIYNPILSRDESEWGVLELHSSGSIRPIYMQNLDDFVSLSRIVNSFNSAYILYSLERETYRNEGGDNIVVNHSIERTKGILDRENIEYKVIKEFKTSKSSVYVLIYFERKVKLPGLSTAEDNKLSSIKYKKIYR</sequence>
<feature type="transmembrane region" description="Helical" evidence="1">
    <location>
        <begin position="372"/>
        <end position="393"/>
    </location>
</feature>
<protein>
    <submittedName>
        <fullName evidence="2">Membrane protein</fullName>
    </submittedName>
</protein>
<feature type="transmembrane region" description="Helical" evidence="1">
    <location>
        <begin position="238"/>
        <end position="259"/>
    </location>
</feature>
<dbReference type="PATRIC" id="fig|862908.3.peg.2976"/>